<evidence type="ECO:0000313" key="2">
    <source>
        <dbReference type="EMBL" id="CBH74220.1"/>
    </source>
</evidence>
<organism evidence="2">
    <name type="scientific">mine drainage metagenome</name>
    <dbReference type="NCBI Taxonomy" id="410659"/>
    <lineage>
        <taxon>unclassified sequences</taxon>
        <taxon>metagenomes</taxon>
        <taxon>ecological metagenomes</taxon>
    </lineage>
</organism>
<accession>E6PCN6</accession>
<feature type="domain" description="Transposase IS4-like" evidence="1">
    <location>
        <begin position="123"/>
        <end position="304"/>
    </location>
</feature>
<reference evidence="2" key="1">
    <citation type="submission" date="2009-10" db="EMBL/GenBank/DDBJ databases">
        <title>Diversity of trophic interactions inside an arsenic-rich microbial ecosystem.</title>
        <authorList>
            <person name="Bertin P.N."/>
            <person name="Heinrich-Salmeron A."/>
            <person name="Pelletier E."/>
            <person name="Goulhen-Chollet F."/>
            <person name="Arsene-Ploetze F."/>
            <person name="Gallien S."/>
            <person name="Calteau A."/>
            <person name="Vallenet D."/>
            <person name="Casiot C."/>
            <person name="Chane-Woon-Ming B."/>
            <person name="Giloteaux L."/>
            <person name="Barakat M."/>
            <person name="Bonnefoy V."/>
            <person name="Bruneel O."/>
            <person name="Chandler M."/>
            <person name="Cleiss J."/>
            <person name="Duran R."/>
            <person name="Elbaz-Poulichet F."/>
            <person name="Fonknechten N."/>
            <person name="Lauga B."/>
            <person name="Mornico D."/>
            <person name="Ortet P."/>
            <person name="Schaeffer C."/>
            <person name="Siguier P."/>
            <person name="Alexander Thil Smith A."/>
            <person name="Van Dorsselaer A."/>
            <person name="Weissenbach J."/>
            <person name="Medigue C."/>
            <person name="Le Paslier D."/>
        </authorList>
    </citation>
    <scope>NUCLEOTIDE SEQUENCE</scope>
</reference>
<dbReference type="InterPro" id="IPR053172">
    <property type="entry name" value="Tn903_transposase"/>
</dbReference>
<dbReference type="Pfam" id="PF01609">
    <property type="entry name" value="DDE_Tnp_1"/>
    <property type="match status" value="1"/>
</dbReference>
<protein>
    <submittedName>
        <fullName evidence="2">Transposase, Is5 family IS903 group</fullName>
    </submittedName>
</protein>
<dbReference type="GO" id="GO:0003677">
    <property type="term" value="F:DNA binding"/>
    <property type="evidence" value="ECO:0007669"/>
    <property type="project" value="InterPro"/>
</dbReference>
<dbReference type="PANTHER" id="PTHR34631:SF3">
    <property type="entry name" value="ISSOD12 TRANSPOSASE TNPA_ISSOD12"/>
    <property type="match status" value="1"/>
</dbReference>
<gene>
    <name evidence="2" type="ORF">CARN1_2107</name>
</gene>
<dbReference type="GO" id="GO:0004803">
    <property type="term" value="F:transposase activity"/>
    <property type="evidence" value="ECO:0007669"/>
    <property type="project" value="InterPro"/>
</dbReference>
<evidence type="ECO:0000259" key="1">
    <source>
        <dbReference type="Pfam" id="PF01609"/>
    </source>
</evidence>
<comment type="caution">
    <text evidence="2">The sequence shown here is derived from an EMBL/GenBank/DDBJ whole genome shotgun (WGS) entry which is preliminary data.</text>
</comment>
<dbReference type="InterPro" id="IPR002559">
    <property type="entry name" value="Transposase_11"/>
</dbReference>
<dbReference type="EMBL" id="CABL01000001">
    <property type="protein sequence ID" value="CBH74220.1"/>
    <property type="molecule type" value="Genomic_DNA"/>
</dbReference>
<name>E6PCN6_9ZZZZ</name>
<sequence>MTETITYRQEWSAYNAAQTNEKVRVAEMLRDLCAVIDNPVQGRGRPRLPLSDSIFCATMKVYGGMSARRTTSDLREFAERGLIDKAPHYNSVINALENSDLTPFLRKLIEESAAPLAALETDFAADSSGFSTNIYARWFNAKYGREMAYNFWVKAHVMVGTRTNVVTAIEVSDNYVHDSPILPALLESSAKRFTMKRVSADKGYLAESNCKAIEAHGAEPFIAPKVNTAFVRPNDASRKKAAAWDKMLHYYLYRKDDFLRHYHKRSNVETTFHMIKSKFGSRIRSKSATAMVNEVLCKVLCHNLCVLVQSIYELGIEATFWKSEVA</sequence>
<proteinExistence type="predicted"/>
<dbReference type="GO" id="GO:0006313">
    <property type="term" value="P:DNA transposition"/>
    <property type="evidence" value="ECO:0007669"/>
    <property type="project" value="InterPro"/>
</dbReference>
<dbReference type="AlphaFoldDB" id="E6PCN6"/>
<dbReference type="PANTHER" id="PTHR34631">
    <property type="match status" value="1"/>
</dbReference>